<evidence type="ECO:0000313" key="1">
    <source>
        <dbReference type="EMBL" id="KOM40769.1"/>
    </source>
</evidence>
<proteinExistence type="predicted"/>
<gene>
    <name evidence="1" type="ORF">LR48_Vigan04g096700</name>
</gene>
<protein>
    <submittedName>
        <fullName evidence="1">Uncharacterized protein</fullName>
    </submittedName>
</protein>
<name>A0A0L9UE01_PHAAN</name>
<sequence>MKTPKVIINVDDGMIVLEDQEEKVIFNVFNVEQQIQEKKTNHKAACKDALVTSPKAAKPVIKGRNCFLSQVREEEKDDKGRMVHDDLVDAQFKLGTPVRFKNKLWVVRDFKDNGVIEIEAPYSRRVKKVDRKQLMSWCDESKNTNIKDGT</sequence>
<dbReference type="EMBL" id="CM003374">
    <property type="protein sequence ID" value="KOM40769.1"/>
    <property type="molecule type" value="Genomic_DNA"/>
</dbReference>
<dbReference type="Proteomes" id="UP000053144">
    <property type="component" value="Chromosome 4"/>
</dbReference>
<dbReference type="Gramene" id="KOM40769">
    <property type="protein sequence ID" value="KOM40769"/>
    <property type="gene ID" value="LR48_Vigan04g096700"/>
</dbReference>
<organism evidence="1 2">
    <name type="scientific">Phaseolus angularis</name>
    <name type="common">Azuki bean</name>
    <name type="synonym">Vigna angularis</name>
    <dbReference type="NCBI Taxonomy" id="3914"/>
    <lineage>
        <taxon>Eukaryota</taxon>
        <taxon>Viridiplantae</taxon>
        <taxon>Streptophyta</taxon>
        <taxon>Embryophyta</taxon>
        <taxon>Tracheophyta</taxon>
        <taxon>Spermatophyta</taxon>
        <taxon>Magnoliopsida</taxon>
        <taxon>eudicotyledons</taxon>
        <taxon>Gunneridae</taxon>
        <taxon>Pentapetalae</taxon>
        <taxon>rosids</taxon>
        <taxon>fabids</taxon>
        <taxon>Fabales</taxon>
        <taxon>Fabaceae</taxon>
        <taxon>Papilionoideae</taxon>
        <taxon>50 kb inversion clade</taxon>
        <taxon>NPAAA clade</taxon>
        <taxon>indigoferoid/millettioid clade</taxon>
        <taxon>Phaseoleae</taxon>
        <taxon>Vigna</taxon>
    </lineage>
</organism>
<dbReference type="AlphaFoldDB" id="A0A0L9UE01"/>
<evidence type="ECO:0000313" key="2">
    <source>
        <dbReference type="Proteomes" id="UP000053144"/>
    </source>
</evidence>
<accession>A0A0L9UE01</accession>
<reference evidence="2" key="1">
    <citation type="journal article" date="2015" name="Proc. Natl. Acad. Sci. U.S.A.">
        <title>Genome sequencing of adzuki bean (Vigna angularis) provides insight into high starch and low fat accumulation and domestication.</title>
        <authorList>
            <person name="Yang K."/>
            <person name="Tian Z."/>
            <person name="Chen C."/>
            <person name="Luo L."/>
            <person name="Zhao B."/>
            <person name="Wang Z."/>
            <person name="Yu L."/>
            <person name="Li Y."/>
            <person name="Sun Y."/>
            <person name="Li W."/>
            <person name="Chen Y."/>
            <person name="Li Y."/>
            <person name="Zhang Y."/>
            <person name="Ai D."/>
            <person name="Zhao J."/>
            <person name="Shang C."/>
            <person name="Ma Y."/>
            <person name="Wu B."/>
            <person name="Wang M."/>
            <person name="Gao L."/>
            <person name="Sun D."/>
            <person name="Zhang P."/>
            <person name="Guo F."/>
            <person name="Wang W."/>
            <person name="Li Y."/>
            <person name="Wang J."/>
            <person name="Varshney R.K."/>
            <person name="Wang J."/>
            <person name="Ling H.Q."/>
            <person name="Wan P."/>
        </authorList>
    </citation>
    <scope>NUCLEOTIDE SEQUENCE</scope>
    <source>
        <strain evidence="2">cv. Jingnong 6</strain>
    </source>
</reference>